<dbReference type="Pfam" id="PF09423">
    <property type="entry name" value="PhoD"/>
    <property type="match status" value="1"/>
</dbReference>
<evidence type="ECO:0000313" key="5">
    <source>
        <dbReference type="EMBL" id="QEE29055.1"/>
    </source>
</evidence>
<dbReference type="InterPro" id="IPR038607">
    <property type="entry name" value="PhoD-like_sf"/>
</dbReference>
<evidence type="ECO:0000256" key="2">
    <source>
        <dbReference type="SAM" id="SignalP"/>
    </source>
</evidence>
<proteinExistence type="predicted"/>
<dbReference type="KEGG" id="talb:FTW19_14230"/>
<dbReference type="PANTHER" id="PTHR43606">
    <property type="entry name" value="PHOSPHATASE, PUTATIVE (AFU_ORTHOLOGUE AFUA_6G08710)-RELATED"/>
    <property type="match status" value="1"/>
</dbReference>
<keyword evidence="2" id="KW-0732">Signal</keyword>
<feature type="domain" description="PhoD-like phosphatase metallophosphatase" evidence="3">
    <location>
        <begin position="180"/>
        <end position="552"/>
    </location>
</feature>
<name>A0A5B9ED18_9BACT</name>
<sequence length="581" mass="64341">MNRRRFVSSLGLTGALAWLTTRTTFAQQTSGYSAAVPFLSDPSIAGLTDADRTYLFQVDSVATAQYASLLYPQSVAAGDPRVDGVVLWTRLEPSLQGGSFPSLAAFQVAADAAFSSVLLEGVATIDPNRDNTVKLPVSHAVLQPFTAYFYRFLHRGIVSRTGQFKTLPLEGVALQQLRLGYVVCQDFGNGYYTAYQHLASEDVDFVVHLGDYIYETIGAGFQQNPARVVPPFPSGSTTIPVDVNDYRHLYKTYRSDMNLQAVHERFAMIQLWDDHEFANDSHQDFHPDDNTAPNTADTPQPQLRQAANQAWAEYSLADVVFDSAKDWDSSVQVYRKISFGGLADLVITDERLYRDGPPCGNQEYGQRYFTLGCPALLDSNRSMLGSTQKDWFLRQITGSQATWKLWANEVMLMPLRLTAIYINLDQWDGYPAERRQILSAIRQAGVSNFVALTGDLHTFLAGYLKTNFANLLEPPMGVELMVGSLTSANFAEEISSAIDLPSRPVPAKQMGVPPNLLDPVIRAANPHIQYWDSSTHGYGILTLTPERLTCEFKAVTTIQAPDANLVPLKTFTVEAGRARFV</sequence>
<feature type="signal peptide" evidence="2">
    <location>
        <begin position="1"/>
        <end position="26"/>
    </location>
</feature>
<dbReference type="InterPro" id="IPR052900">
    <property type="entry name" value="Phospholipid_Metab_Enz"/>
</dbReference>
<evidence type="ECO:0000259" key="4">
    <source>
        <dbReference type="Pfam" id="PF16655"/>
    </source>
</evidence>
<organism evidence="5 6">
    <name type="scientific">Terriglobus albidus</name>
    <dbReference type="NCBI Taxonomy" id="1592106"/>
    <lineage>
        <taxon>Bacteria</taxon>
        <taxon>Pseudomonadati</taxon>
        <taxon>Acidobacteriota</taxon>
        <taxon>Terriglobia</taxon>
        <taxon>Terriglobales</taxon>
        <taxon>Acidobacteriaceae</taxon>
        <taxon>Terriglobus</taxon>
    </lineage>
</organism>
<dbReference type="SUPFAM" id="SSF56300">
    <property type="entry name" value="Metallo-dependent phosphatases"/>
    <property type="match status" value="1"/>
</dbReference>
<reference evidence="5 6" key="1">
    <citation type="submission" date="2019-08" db="EMBL/GenBank/DDBJ databases">
        <title>Complete genome sequence of Terriglobus albidus strain ORNL.</title>
        <authorList>
            <person name="Podar M."/>
        </authorList>
    </citation>
    <scope>NUCLEOTIDE SEQUENCE [LARGE SCALE GENOMIC DNA]</scope>
    <source>
        <strain evidence="5 6">ORNL</strain>
    </source>
</reference>
<feature type="chain" id="PRO_5023139717" evidence="2">
    <location>
        <begin position="27"/>
        <end position="581"/>
    </location>
</feature>
<keyword evidence="6" id="KW-1185">Reference proteome</keyword>
<dbReference type="Proteomes" id="UP000321820">
    <property type="component" value="Chromosome"/>
</dbReference>
<dbReference type="Pfam" id="PF16655">
    <property type="entry name" value="PhoD_N"/>
    <property type="match status" value="1"/>
</dbReference>
<dbReference type="Gene3D" id="3.60.21.70">
    <property type="entry name" value="PhoD-like phosphatase"/>
    <property type="match status" value="1"/>
</dbReference>
<dbReference type="EMBL" id="CP042806">
    <property type="protein sequence ID" value="QEE29055.1"/>
    <property type="molecule type" value="Genomic_DNA"/>
</dbReference>
<feature type="domain" description="Phospholipase D N-terminal" evidence="4">
    <location>
        <begin position="74"/>
        <end position="166"/>
    </location>
</feature>
<protein>
    <submittedName>
        <fullName evidence="5">Phosphodiesterase</fullName>
    </submittedName>
</protein>
<feature type="compositionally biased region" description="Polar residues" evidence="1">
    <location>
        <begin position="291"/>
        <end position="304"/>
    </location>
</feature>
<dbReference type="RefSeq" id="WP_147648253.1">
    <property type="nucleotide sequence ID" value="NZ_CP042806.1"/>
</dbReference>
<evidence type="ECO:0000256" key="1">
    <source>
        <dbReference type="SAM" id="MobiDB-lite"/>
    </source>
</evidence>
<dbReference type="CDD" id="cd07389">
    <property type="entry name" value="MPP_PhoD"/>
    <property type="match status" value="1"/>
</dbReference>
<dbReference type="PANTHER" id="PTHR43606:SF2">
    <property type="entry name" value="ALKALINE PHOSPHATASE FAMILY PROTEIN (AFU_ORTHOLOGUE AFUA_5G03860)"/>
    <property type="match status" value="1"/>
</dbReference>
<feature type="region of interest" description="Disordered" evidence="1">
    <location>
        <begin position="280"/>
        <end position="304"/>
    </location>
</feature>
<gene>
    <name evidence="5" type="ORF">FTW19_14230</name>
</gene>
<evidence type="ECO:0000313" key="6">
    <source>
        <dbReference type="Proteomes" id="UP000321820"/>
    </source>
</evidence>
<dbReference type="AlphaFoldDB" id="A0A5B9ED18"/>
<dbReference type="InterPro" id="IPR032093">
    <property type="entry name" value="PhoD_N"/>
</dbReference>
<dbReference type="Gene3D" id="2.60.40.380">
    <property type="entry name" value="Purple acid phosphatase-like, N-terminal"/>
    <property type="match status" value="1"/>
</dbReference>
<feature type="compositionally biased region" description="Basic and acidic residues" evidence="1">
    <location>
        <begin position="280"/>
        <end position="289"/>
    </location>
</feature>
<dbReference type="InterPro" id="IPR029052">
    <property type="entry name" value="Metallo-depent_PP-like"/>
</dbReference>
<evidence type="ECO:0000259" key="3">
    <source>
        <dbReference type="Pfam" id="PF09423"/>
    </source>
</evidence>
<dbReference type="OrthoDB" id="9763616at2"/>
<dbReference type="InterPro" id="IPR018946">
    <property type="entry name" value="PhoD-like_MPP"/>
</dbReference>
<accession>A0A5B9ED18</accession>